<dbReference type="PANTHER" id="PTHR43744:SF6">
    <property type="entry name" value="ABC TRANSPORTER PERMEASE PROTEIN YESQ-RELATED"/>
    <property type="match status" value="1"/>
</dbReference>
<comment type="similarity">
    <text evidence="7">Belongs to the binding-protein-dependent transport system permease family.</text>
</comment>
<evidence type="ECO:0000256" key="7">
    <source>
        <dbReference type="RuleBase" id="RU363032"/>
    </source>
</evidence>
<gene>
    <name evidence="9" type="ORF">SAMN04487775_11356</name>
</gene>
<evidence type="ECO:0000256" key="5">
    <source>
        <dbReference type="ARBA" id="ARBA00022989"/>
    </source>
</evidence>
<keyword evidence="3" id="KW-1003">Cell membrane</keyword>
<keyword evidence="10" id="KW-1185">Reference proteome</keyword>
<reference evidence="10" key="1">
    <citation type="submission" date="2016-10" db="EMBL/GenBank/DDBJ databases">
        <authorList>
            <person name="Varghese N."/>
            <person name="Submissions S."/>
        </authorList>
    </citation>
    <scope>NUCLEOTIDE SEQUENCE [LARGE SCALE GENOMIC DNA]</scope>
    <source>
        <strain evidence="10">XBD1002</strain>
    </source>
</reference>
<keyword evidence="2 7" id="KW-0813">Transport</keyword>
<dbReference type="OrthoDB" id="9773467at2"/>
<dbReference type="EMBL" id="FORI01000013">
    <property type="protein sequence ID" value="SFJ06603.1"/>
    <property type="molecule type" value="Genomic_DNA"/>
</dbReference>
<dbReference type="InterPro" id="IPR035906">
    <property type="entry name" value="MetI-like_sf"/>
</dbReference>
<dbReference type="InterPro" id="IPR000515">
    <property type="entry name" value="MetI-like"/>
</dbReference>
<name>A0A1I3NB78_9SPIR</name>
<dbReference type="Gene3D" id="1.10.3720.10">
    <property type="entry name" value="MetI-like"/>
    <property type="match status" value="1"/>
</dbReference>
<evidence type="ECO:0000313" key="9">
    <source>
        <dbReference type="EMBL" id="SFJ06603.1"/>
    </source>
</evidence>
<feature type="transmembrane region" description="Helical" evidence="7">
    <location>
        <begin position="252"/>
        <end position="273"/>
    </location>
</feature>
<sequence>MTIKRTNDIARIIMFVVTVFTVALFLLPMLYGISGSLKTKEQLSSLNQSPIPQSPKTFEYNGKKCELFIVPIDGAEKTLAIIKKGRDESVFIDPENPGAGQIVWEGKWRTLQNEWEFDPQFGNYKKGWKSINFLLLFRNTLFYALITTFGTLLSSTFVAYGFSRFNFRAKGKLFIILIATIVLPSAVTLIPVYTIFYKLGWVGTWLPLIVPHFFSNAYNVFLLRQFMLGIPREMDEAARIDGCGPIATLYKIILPQCVPAIISVGLFHFFWAWNDFFNPLLYLAGHPEKYPISIGLSSFSNMYSTETHLVQAVSMIACVVPFLIFVVAQKFFMQGVVVSGVEK</sequence>
<dbReference type="SUPFAM" id="SSF161098">
    <property type="entry name" value="MetI-like"/>
    <property type="match status" value="1"/>
</dbReference>
<evidence type="ECO:0000256" key="3">
    <source>
        <dbReference type="ARBA" id="ARBA00022475"/>
    </source>
</evidence>
<feature type="transmembrane region" description="Helical" evidence="7">
    <location>
        <begin position="202"/>
        <end position="223"/>
    </location>
</feature>
<keyword evidence="6 7" id="KW-0472">Membrane</keyword>
<evidence type="ECO:0000256" key="6">
    <source>
        <dbReference type="ARBA" id="ARBA00023136"/>
    </source>
</evidence>
<protein>
    <submittedName>
        <fullName evidence="9">Carbohydrate ABC transporter membrane protein 2, CUT1 family</fullName>
    </submittedName>
</protein>
<dbReference type="GO" id="GO:0055085">
    <property type="term" value="P:transmembrane transport"/>
    <property type="evidence" value="ECO:0007669"/>
    <property type="project" value="InterPro"/>
</dbReference>
<feature type="domain" description="ABC transmembrane type-1" evidence="8">
    <location>
        <begin position="137"/>
        <end position="328"/>
    </location>
</feature>
<dbReference type="Pfam" id="PF00528">
    <property type="entry name" value="BPD_transp_1"/>
    <property type="match status" value="1"/>
</dbReference>
<dbReference type="AlphaFoldDB" id="A0A1I3NB78"/>
<evidence type="ECO:0000256" key="2">
    <source>
        <dbReference type="ARBA" id="ARBA00022448"/>
    </source>
</evidence>
<dbReference type="Proteomes" id="UP000182737">
    <property type="component" value="Unassembled WGS sequence"/>
</dbReference>
<feature type="transmembrane region" description="Helical" evidence="7">
    <location>
        <begin position="309"/>
        <end position="328"/>
    </location>
</feature>
<evidence type="ECO:0000256" key="4">
    <source>
        <dbReference type="ARBA" id="ARBA00022692"/>
    </source>
</evidence>
<feature type="transmembrane region" description="Helical" evidence="7">
    <location>
        <begin position="12"/>
        <end position="33"/>
    </location>
</feature>
<proteinExistence type="inferred from homology"/>
<comment type="subcellular location">
    <subcellularLocation>
        <location evidence="1 7">Cell membrane</location>
        <topology evidence="1 7">Multi-pass membrane protein</topology>
    </subcellularLocation>
</comment>
<dbReference type="RefSeq" id="WP_074933669.1">
    <property type="nucleotide sequence ID" value="NZ_FORI01000013.1"/>
</dbReference>
<dbReference type="GO" id="GO:0005886">
    <property type="term" value="C:plasma membrane"/>
    <property type="evidence" value="ECO:0007669"/>
    <property type="project" value="UniProtKB-SubCell"/>
</dbReference>
<feature type="transmembrane region" description="Helical" evidence="7">
    <location>
        <begin position="174"/>
        <end position="196"/>
    </location>
</feature>
<dbReference type="PROSITE" id="PS50928">
    <property type="entry name" value="ABC_TM1"/>
    <property type="match status" value="1"/>
</dbReference>
<evidence type="ECO:0000313" key="10">
    <source>
        <dbReference type="Proteomes" id="UP000182737"/>
    </source>
</evidence>
<keyword evidence="5 7" id="KW-1133">Transmembrane helix</keyword>
<evidence type="ECO:0000256" key="1">
    <source>
        <dbReference type="ARBA" id="ARBA00004651"/>
    </source>
</evidence>
<organism evidence="9 10">
    <name type="scientific">Treponema bryantii</name>
    <dbReference type="NCBI Taxonomy" id="163"/>
    <lineage>
        <taxon>Bacteria</taxon>
        <taxon>Pseudomonadati</taxon>
        <taxon>Spirochaetota</taxon>
        <taxon>Spirochaetia</taxon>
        <taxon>Spirochaetales</taxon>
        <taxon>Treponemataceae</taxon>
        <taxon>Treponema</taxon>
    </lineage>
</organism>
<feature type="transmembrane region" description="Helical" evidence="7">
    <location>
        <begin position="141"/>
        <end position="162"/>
    </location>
</feature>
<accession>A0A1I3NB78</accession>
<keyword evidence="4 7" id="KW-0812">Transmembrane</keyword>
<dbReference type="PANTHER" id="PTHR43744">
    <property type="entry name" value="ABC TRANSPORTER PERMEASE PROTEIN MG189-RELATED-RELATED"/>
    <property type="match status" value="1"/>
</dbReference>
<evidence type="ECO:0000259" key="8">
    <source>
        <dbReference type="PROSITE" id="PS50928"/>
    </source>
</evidence>
<dbReference type="CDD" id="cd06261">
    <property type="entry name" value="TM_PBP2"/>
    <property type="match status" value="1"/>
</dbReference>